<dbReference type="PANTHER" id="PTHR36513:SF1">
    <property type="entry name" value="TRANSMEMBRANE PROTEIN"/>
    <property type="match status" value="1"/>
</dbReference>
<dbReference type="PIRSF" id="PIRSF033909">
    <property type="entry name" value="UCP033909"/>
    <property type="match status" value="1"/>
</dbReference>
<dbReference type="EMBL" id="JAGILA010000007">
    <property type="protein sequence ID" value="MBP2237994.1"/>
    <property type="molecule type" value="Genomic_DNA"/>
</dbReference>
<evidence type="ECO:0000313" key="2">
    <source>
        <dbReference type="Proteomes" id="UP000730739"/>
    </source>
</evidence>
<dbReference type="Proteomes" id="UP000730739">
    <property type="component" value="Unassembled WGS sequence"/>
</dbReference>
<dbReference type="InterPro" id="IPR014586">
    <property type="entry name" value="UCP033909"/>
</dbReference>
<comment type="caution">
    <text evidence="1">The sequence shown here is derived from an EMBL/GenBank/DDBJ whole genome shotgun (WGS) entry which is preliminary data.</text>
</comment>
<dbReference type="Gene3D" id="3.40.50.1820">
    <property type="entry name" value="alpha/beta hydrolase"/>
    <property type="match status" value="1"/>
</dbReference>
<organism evidence="1 2">
    <name type="scientific">Sinorhizobium kostiense</name>
    <dbReference type="NCBI Taxonomy" id="76747"/>
    <lineage>
        <taxon>Bacteria</taxon>
        <taxon>Pseudomonadati</taxon>
        <taxon>Pseudomonadota</taxon>
        <taxon>Alphaproteobacteria</taxon>
        <taxon>Hyphomicrobiales</taxon>
        <taxon>Rhizobiaceae</taxon>
        <taxon>Sinorhizobium/Ensifer group</taxon>
        <taxon>Sinorhizobium</taxon>
    </lineage>
</organism>
<dbReference type="RefSeq" id="WP_234939586.1">
    <property type="nucleotide sequence ID" value="NZ_JAGILA010000007.1"/>
</dbReference>
<dbReference type="Pfam" id="PF05990">
    <property type="entry name" value="DUF900"/>
    <property type="match status" value="1"/>
</dbReference>
<keyword evidence="2" id="KW-1185">Reference proteome</keyword>
<evidence type="ECO:0000313" key="1">
    <source>
        <dbReference type="EMBL" id="MBP2237994.1"/>
    </source>
</evidence>
<name>A0ABS4R5L7_9HYPH</name>
<protein>
    <submittedName>
        <fullName evidence="1">Esterase/lipase superfamily enzyme</fullName>
    </submittedName>
</protein>
<reference evidence="1 2" key="1">
    <citation type="submission" date="2021-03" db="EMBL/GenBank/DDBJ databases">
        <title>Genomic Encyclopedia of Type Strains, Phase IV (KMG-IV): sequencing the most valuable type-strain genomes for metagenomic binning, comparative biology and taxonomic classification.</title>
        <authorList>
            <person name="Goeker M."/>
        </authorList>
    </citation>
    <scope>NUCLEOTIDE SEQUENCE [LARGE SCALE GENOMIC DNA]</scope>
    <source>
        <strain evidence="1 2">DSM 13372</strain>
    </source>
</reference>
<dbReference type="SUPFAM" id="SSF53474">
    <property type="entry name" value="alpha/beta-Hydrolases"/>
    <property type="match status" value="1"/>
</dbReference>
<dbReference type="InterPro" id="IPR029058">
    <property type="entry name" value="AB_hydrolase_fold"/>
</dbReference>
<dbReference type="PANTHER" id="PTHR36513">
    <property type="entry name" value="ABC TRANSMEMBRANE TYPE-1 DOMAIN-CONTAINING PROTEIN"/>
    <property type="match status" value="1"/>
</dbReference>
<sequence length="474" mass="51017">MLEFFSIVLGGIVLFLSSTESDVEMKLSMRSEIKSTGSGSFARRLRKFAALLLSLPCILVLAACSTERDRVGDLRTGTEAAASNVKQDNSLDILYVTDRAPAASANGELAYSSLRGRSMSFGSVTLARGRSRFHDGPAGQPDASLQVSRTTKIGEFPQSPYPIELTRQGPRRVPATVDAHMRAAAGLQGEVTRRLAMAKRKEVVIFIHGYNNSFDDAAKATGKICDTLSAEFVCVSLSWPAGGSGGAFYGYNIDRESGEFAAADVKKAIRIISATEAINRLHLIAHSRGADVLLSVLQQLGMEAYTTRSSPTERYKISNVVLFAPDIDLDVATARLFGFVSDPDAPFGANATPHGLLPPVGSLHLTVYSSTRDQALAVSSGLFGSVVRLGRLTSASISPKEAGSNALWKNSQLLGIADFIEYRGRADFAGHSYFLSDPAVQKDLVALLRSRLKAGDPGRPLVEIKRPFWSVLRR</sequence>
<dbReference type="InterPro" id="IPR010297">
    <property type="entry name" value="DUF900_hydrolase"/>
</dbReference>
<accession>A0ABS4R5L7</accession>
<proteinExistence type="predicted"/>
<gene>
    <name evidence="1" type="ORF">J2Z31_004521</name>
</gene>